<comment type="catalytic activity">
    <reaction evidence="4">
        <text>N(6)-[(R)-lipoyl]-L-lysyl-[glycine-cleavage complex H protein] + glycine + H(+) = N(6)-[(R)-S(8)-aminomethyldihydrolipoyl]-L-lysyl-[glycine-cleavage complex H protein] + CO2</text>
        <dbReference type="Rhea" id="RHEA:24304"/>
        <dbReference type="Rhea" id="RHEA-COMP:10494"/>
        <dbReference type="Rhea" id="RHEA-COMP:10495"/>
        <dbReference type="ChEBI" id="CHEBI:15378"/>
        <dbReference type="ChEBI" id="CHEBI:16526"/>
        <dbReference type="ChEBI" id="CHEBI:57305"/>
        <dbReference type="ChEBI" id="CHEBI:83099"/>
        <dbReference type="ChEBI" id="CHEBI:83143"/>
        <dbReference type="EC" id="1.4.4.2"/>
    </reaction>
</comment>
<dbReference type="InterPro" id="IPR015421">
    <property type="entry name" value="PyrdxlP-dep_Trfase_major"/>
</dbReference>
<dbReference type="EC" id="1.4.4.2" evidence="2"/>
<dbReference type="GO" id="GO:0005829">
    <property type="term" value="C:cytosol"/>
    <property type="evidence" value="ECO:0007669"/>
    <property type="project" value="TreeGrafter"/>
</dbReference>
<evidence type="ECO:0000256" key="2">
    <source>
        <dbReference type="ARBA" id="ARBA00012134"/>
    </source>
</evidence>
<evidence type="ECO:0000256" key="1">
    <source>
        <dbReference type="ARBA" id="ARBA00003788"/>
    </source>
</evidence>
<comment type="caution">
    <text evidence="7">The sequence shown here is derived from an EMBL/GenBank/DDBJ whole genome shotgun (WGS) entry which is preliminary data.</text>
</comment>
<keyword evidence="3" id="KW-0560">Oxidoreductase</keyword>
<evidence type="ECO:0000256" key="5">
    <source>
        <dbReference type="SAM" id="MobiDB-lite"/>
    </source>
</evidence>
<dbReference type="GO" id="GO:0016594">
    <property type="term" value="F:glycine binding"/>
    <property type="evidence" value="ECO:0007669"/>
    <property type="project" value="TreeGrafter"/>
</dbReference>
<dbReference type="Gene3D" id="3.40.640.10">
    <property type="entry name" value="Type I PLP-dependent aspartate aminotransferase-like (Major domain)"/>
    <property type="match status" value="1"/>
</dbReference>
<dbReference type="InterPro" id="IPR000192">
    <property type="entry name" value="Aminotrans_V_dom"/>
</dbReference>
<keyword evidence="7" id="KW-0032">Aminotransferase</keyword>
<evidence type="ECO:0000313" key="7">
    <source>
        <dbReference type="EMBL" id="MXG90055.1"/>
    </source>
</evidence>
<dbReference type="PANTHER" id="PTHR11773:SF1">
    <property type="entry name" value="GLYCINE DEHYDROGENASE (DECARBOXYLATING), MITOCHONDRIAL"/>
    <property type="match status" value="1"/>
</dbReference>
<keyword evidence="8" id="KW-1185">Reference proteome</keyword>
<feature type="region of interest" description="Disordered" evidence="5">
    <location>
        <begin position="483"/>
        <end position="508"/>
    </location>
</feature>
<feature type="compositionally biased region" description="Basic residues" evidence="5">
    <location>
        <begin position="499"/>
        <end position="508"/>
    </location>
</feature>
<comment type="function">
    <text evidence="1">The glycine cleavage system catalyzes the degradation of glycine. The P protein binds the alpha-amino group of glycine through its pyridoxal phosphate cofactor; CO(2) is released and the remaining methylamine moiety is then transferred to the lipoamide cofactor of the H protein.</text>
</comment>
<dbReference type="GO" id="GO:0019464">
    <property type="term" value="P:glycine decarboxylation via glycine cleavage system"/>
    <property type="evidence" value="ECO:0007669"/>
    <property type="project" value="TreeGrafter"/>
</dbReference>
<keyword evidence="7" id="KW-0808">Transferase</keyword>
<proteinExistence type="predicted"/>
<dbReference type="GO" id="GO:0030170">
    <property type="term" value="F:pyridoxal phosphate binding"/>
    <property type="evidence" value="ECO:0007669"/>
    <property type="project" value="TreeGrafter"/>
</dbReference>
<dbReference type="InterPro" id="IPR015424">
    <property type="entry name" value="PyrdxlP-dep_Trfase"/>
</dbReference>
<reference evidence="7 8" key="1">
    <citation type="submission" date="2019-12" db="EMBL/GenBank/DDBJ databases">
        <authorList>
            <person name="Kun Z."/>
        </authorList>
    </citation>
    <scope>NUCLEOTIDE SEQUENCE [LARGE SCALE GENOMIC DNA]</scope>
    <source>
        <strain evidence="7 8">YIM 123512</strain>
    </source>
</reference>
<dbReference type="GO" id="GO:0005960">
    <property type="term" value="C:glycine cleavage complex"/>
    <property type="evidence" value="ECO:0007669"/>
    <property type="project" value="TreeGrafter"/>
</dbReference>
<dbReference type="Proteomes" id="UP000473325">
    <property type="component" value="Unassembled WGS sequence"/>
</dbReference>
<accession>A0A6L7EZM2</accession>
<sequence>MSELRNYHAAVWDEPLVMELSAPGRRGNVPPAPIAELDPATALPGAVLRQAAPALPEVAEPDVLRHFLHLSQETMGMVGISLFGTCTMKYNPRVGEQLSGRDGMAELHPDQDDSTLQGLLEAVHRFDLMLRGLSGMDRFVFQPGGGAHAAYTHTAVTRAYFADRGELEQRREIITTAQAHPCNPATASAAGFDVITLPVEEDGYASLDALKAVLSDRTAALMINNPDDMGIYNPHIKEWVDAVHEVGGLCFYDHANFNGVMGRLRARELGFDACMFMLHKTFGVAKGGGGPAVGAYGCSEELATYLPGPLVEATEDGYVRRENPRGVGRVREYLGNLNQVVKAFGWLTAMGADGIREAADISVLANNYMEVRLLELKGVTKAFPQMTKRRLEMTRFSLEEYTAETGITAVDVQNRMGDYGIDAFWLSHEPWIVPEPFTPEAGETWSLEDIDYWIDVLAHVLEEGRSDPELVRTAPHQQVVGQLDGSSLDDPEKWATTWRAHRRKSGRG</sequence>
<dbReference type="InterPro" id="IPR015422">
    <property type="entry name" value="PyrdxlP-dep_Trfase_small"/>
</dbReference>
<dbReference type="EMBL" id="WUEK01000006">
    <property type="protein sequence ID" value="MXG90055.1"/>
    <property type="molecule type" value="Genomic_DNA"/>
</dbReference>
<dbReference type="NCBIfam" id="NF003346">
    <property type="entry name" value="PRK04366.1"/>
    <property type="match status" value="1"/>
</dbReference>
<gene>
    <name evidence="7" type="ORF">GRQ65_10870</name>
</gene>
<dbReference type="InterPro" id="IPR020581">
    <property type="entry name" value="GDC_P"/>
</dbReference>
<dbReference type="RefSeq" id="WP_160878002.1">
    <property type="nucleotide sequence ID" value="NZ_WUEK01000006.1"/>
</dbReference>
<evidence type="ECO:0000259" key="6">
    <source>
        <dbReference type="Pfam" id="PF00266"/>
    </source>
</evidence>
<protein>
    <recommendedName>
        <fullName evidence="2">glycine dehydrogenase (aminomethyl-transferring)</fullName>
        <ecNumber evidence="2">1.4.4.2</ecNumber>
    </recommendedName>
</protein>
<dbReference type="Pfam" id="PF00266">
    <property type="entry name" value="Aminotran_5"/>
    <property type="match status" value="1"/>
</dbReference>
<organism evidence="7 8">
    <name type="scientific">Nocardioides flavescens</name>
    <dbReference type="NCBI Taxonomy" id="2691959"/>
    <lineage>
        <taxon>Bacteria</taxon>
        <taxon>Bacillati</taxon>
        <taxon>Actinomycetota</taxon>
        <taxon>Actinomycetes</taxon>
        <taxon>Propionibacteriales</taxon>
        <taxon>Nocardioidaceae</taxon>
        <taxon>Nocardioides</taxon>
    </lineage>
</organism>
<dbReference type="Gene3D" id="3.90.1150.10">
    <property type="entry name" value="Aspartate Aminotransferase, domain 1"/>
    <property type="match status" value="1"/>
</dbReference>
<dbReference type="GO" id="GO:0008483">
    <property type="term" value="F:transaminase activity"/>
    <property type="evidence" value="ECO:0007669"/>
    <property type="project" value="UniProtKB-KW"/>
</dbReference>
<dbReference type="AlphaFoldDB" id="A0A6L7EZM2"/>
<dbReference type="GO" id="GO:0004375">
    <property type="term" value="F:glycine dehydrogenase (decarboxylating) activity"/>
    <property type="evidence" value="ECO:0007669"/>
    <property type="project" value="UniProtKB-EC"/>
</dbReference>
<dbReference type="SUPFAM" id="SSF53383">
    <property type="entry name" value="PLP-dependent transferases"/>
    <property type="match status" value="1"/>
</dbReference>
<dbReference type="PANTHER" id="PTHR11773">
    <property type="entry name" value="GLYCINE DEHYDROGENASE, DECARBOXYLATING"/>
    <property type="match status" value="1"/>
</dbReference>
<dbReference type="Gene3D" id="6.20.440.10">
    <property type="match status" value="1"/>
</dbReference>
<evidence type="ECO:0000256" key="3">
    <source>
        <dbReference type="ARBA" id="ARBA00023002"/>
    </source>
</evidence>
<name>A0A6L7EZM2_9ACTN</name>
<feature type="domain" description="Aminotransferase class V" evidence="6">
    <location>
        <begin position="163"/>
        <end position="405"/>
    </location>
</feature>
<evidence type="ECO:0000256" key="4">
    <source>
        <dbReference type="ARBA" id="ARBA00049026"/>
    </source>
</evidence>
<evidence type="ECO:0000313" key="8">
    <source>
        <dbReference type="Proteomes" id="UP000473325"/>
    </source>
</evidence>